<dbReference type="Gene3D" id="3.40.20.10">
    <property type="entry name" value="Severin"/>
    <property type="match status" value="1"/>
</dbReference>
<keyword evidence="4" id="KW-0963">Cytoplasm</keyword>
<dbReference type="GO" id="GO:0030864">
    <property type="term" value="C:cortical actin cytoskeleton"/>
    <property type="evidence" value="ECO:0007669"/>
    <property type="project" value="TreeGrafter"/>
</dbReference>
<dbReference type="GO" id="GO:0030833">
    <property type="term" value="P:regulation of actin filament polymerization"/>
    <property type="evidence" value="ECO:0007669"/>
    <property type="project" value="TreeGrafter"/>
</dbReference>
<reference evidence="14" key="1">
    <citation type="submission" date="2023-07" db="EMBL/GenBank/DDBJ databases">
        <title>A draft genome of Kazachstania heterogenica Y-27499.</title>
        <authorList>
            <person name="Donic C."/>
            <person name="Kralova J.S."/>
            <person name="Fidel L."/>
            <person name="Ben-Dor S."/>
            <person name="Jung S."/>
        </authorList>
    </citation>
    <scope>NUCLEOTIDE SEQUENCE [LARGE SCALE GENOMIC DNA]</scope>
    <source>
        <strain evidence="14">Y27499</strain>
    </source>
</reference>
<feature type="compositionally biased region" description="Acidic residues" evidence="10">
    <location>
        <begin position="433"/>
        <end position="446"/>
    </location>
</feature>
<keyword evidence="14" id="KW-1185">Reference proteome</keyword>
<dbReference type="GO" id="GO:0030427">
    <property type="term" value="C:site of polarized growth"/>
    <property type="evidence" value="ECO:0007669"/>
    <property type="project" value="TreeGrafter"/>
</dbReference>
<evidence type="ECO:0000313" key="14">
    <source>
        <dbReference type="Proteomes" id="UP001306508"/>
    </source>
</evidence>
<protein>
    <submittedName>
        <fullName evidence="13">Uncharacterized protein</fullName>
    </submittedName>
</protein>
<comment type="caution">
    <text evidence="13">The sequence shown here is derived from an EMBL/GenBank/DDBJ whole genome shotgun (WGS) entry which is preliminary data.</text>
</comment>
<feature type="compositionally biased region" description="Basic and acidic residues" evidence="10">
    <location>
        <begin position="419"/>
        <end position="432"/>
    </location>
</feature>
<dbReference type="SUPFAM" id="SSF55753">
    <property type="entry name" value="Actin depolymerizing proteins"/>
    <property type="match status" value="1"/>
</dbReference>
<dbReference type="PROSITE" id="PS51263">
    <property type="entry name" value="ADF_H"/>
    <property type="match status" value="1"/>
</dbReference>
<evidence type="ECO:0000256" key="8">
    <source>
        <dbReference type="ARBA" id="ARBA00023288"/>
    </source>
</evidence>
<comment type="subcellular location">
    <subcellularLocation>
        <location evidence="1">Cytoplasm</location>
    </subcellularLocation>
    <subcellularLocation>
        <location evidence="2">Membrane</location>
        <topology evidence="2">Lipid-anchor</topology>
        <topology evidence="2">GPI-anchor</topology>
    </subcellularLocation>
</comment>
<feature type="compositionally biased region" description="Acidic residues" evidence="10">
    <location>
        <begin position="212"/>
        <end position="224"/>
    </location>
</feature>
<keyword evidence="6" id="KW-0732">Signal</keyword>
<dbReference type="InterPro" id="IPR002108">
    <property type="entry name" value="ADF-H"/>
</dbReference>
<dbReference type="GO" id="GO:0005884">
    <property type="term" value="C:actin filament"/>
    <property type="evidence" value="ECO:0007669"/>
    <property type="project" value="TreeGrafter"/>
</dbReference>
<name>A0AAN8A804_9SACH</name>
<evidence type="ECO:0000256" key="4">
    <source>
        <dbReference type="ARBA" id="ARBA00022490"/>
    </source>
</evidence>
<sequence length="1540" mass="168606">MALEPINYTSRSREIEAEYLKIVKGTDETTTWLIIGPNESKEYGPEATGNNFSDFLQSFDDTKVQYGLARVSPPGSDVYKLILIGWCPDSASMKSRASFASNFAVVADNVLKGYHVQVTARSDDDLNEQELLAKMSNAAGARYSIQSEFKTKVSSSTNAPSVVKKKFSDSNNLGNNIASNIKKEEETKLNPISSSGVTPTANITKHTPVKDDNDDWDEPEIEERDLDKNPLKPNPSNYKPIGRVNLQDVITEEKNKQDPRIVKNVVMKGADNDSKINPSEDIANLKAQSKLQRDYEIDSFLKNPVFKQQHDDKIIKGFQNEKSPAQLWVERKEKETGSTTNESTSTSSPGSEVAFEKHDDIKDLRSKFEQFNTESNNSEPKIIQPQKFVPPVAEAQDTSNIPSKEKSELKTIGTPLPGMHDKEIANDIKLKNEEEEDNDDWSDEEETLPKRQSVPLPPRNVSNSQDVEKEKNQQSEQEQEEEEPEQVPSLPPRNAVPESNEDIAPPLPSRNIAPEPVEKDKEDIYVPPPPPRRNVAPEPEQEQKEESTPWAIAEYDYEAGEDNELTFEEGDKIINIDFVDDDWWLGELEKTGEKVLSFVAVPAKSQAIYWNQTTLSSNTNNGNNLIVLTSTLTSEDIETVVTYTASLSTTTVTVGGVITQYTTWCPLTMLSFSVSQTKDFSYSGYLKSSNDIISSYIKSTSSKAHSKSVDVAIASSTISFDFNSDRYPSSSIFSQDSDSSFSITPSTITLPYSEMVNVHASNNSSIFSRTINYSSSLFLQTKLTTSATISKLSMSDNITTTSKLISHKSSVPSRVSISSSIFTSLTSSYTSFVITTSSNGNITSTQSRLPLTSSLLSYSRRISISTNYSISTISTISNGIVTLYTTWCPLIGAPHENIQNFKNTISSPLSNIITTTTYPETSVKLSPGVKTTFIIGSSFSQHTRSKTNTASVSAELSFASSASSSFSCSDKGKSFTFNTRIVTTYLHSTFTTTEKGSVTVVTTWYPVISTKIISIESCSKDQCRVSSSHSTNLVLPTQNTYPSTITVTSTRKMASIVDIPEIRVRSSTITIDKQHTTIILIESCPYGECSITRTFTTSTPSITSTTLISRCSNEICTVKSSDIQVSSFKLSSPLKIKRSSCLSGMCAMSVTNRRKESITLPSKYTVNTIVPVNSCKDDVCILSVRSFSPTSSPKSITLSMLTEINKVTSTSVTFITIESCTDSKCSITSSASLPIHTTMVSQGSSIISSKIISSIITVTATFHGIVTQYTTWCPLLVTCKDSRCELATSTSGFVKTVSSPVSVSNKYTTSTVINDLHTNTEVISSFLNGVSTSNTNSIILSTTSEKIIVSPTANGSKFVESSLSKIITSDTETNQEDKRSSEIYTGLQCTTVPESTSGSFICTRCSTSFNSVRLIPIKSANSETSIDSNTVITTIISSHETTSTITSNSYNTEVLSSTFIKNTYSIETIASSLSDSVMKPCSDTNVCHRVTSNLVTSSISSSPHTISYNLTPLITTYIGSAKRIHIFGDSIICLLLLLIM</sequence>
<feature type="compositionally biased region" description="Polar residues" evidence="10">
    <location>
        <begin position="190"/>
        <end position="205"/>
    </location>
</feature>
<dbReference type="CDD" id="cd11281">
    <property type="entry name" value="ADF_drebrin_like"/>
    <property type="match status" value="1"/>
</dbReference>
<dbReference type="InterPro" id="IPR001452">
    <property type="entry name" value="SH3_domain"/>
</dbReference>
<dbReference type="SMART" id="SM00102">
    <property type="entry name" value="ADF"/>
    <property type="match status" value="1"/>
</dbReference>
<feature type="domain" description="ADF-H" evidence="12">
    <location>
        <begin position="7"/>
        <end position="136"/>
    </location>
</feature>
<dbReference type="PANTHER" id="PTHR10829">
    <property type="entry name" value="CORTACTIN AND DREBRIN"/>
    <property type="match status" value="1"/>
</dbReference>
<dbReference type="InterPro" id="IPR029006">
    <property type="entry name" value="ADF-H/Gelsolin-like_dom_sf"/>
</dbReference>
<feature type="region of interest" description="Disordered" evidence="10">
    <location>
        <begin position="316"/>
        <end position="358"/>
    </location>
</feature>
<dbReference type="PROSITE" id="PS50002">
    <property type="entry name" value="SH3"/>
    <property type="match status" value="1"/>
</dbReference>
<feature type="domain" description="SH3" evidence="11">
    <location>
        <begin position="546"/>
        <end position="608"/>
    </location>
</feature>
<evidence type="ECO:0000256" key="10">
    <source>
        <dbReference type="SAM" id="MobiDB-lite"/>
    </source>
</evidence>
<evidence type="ECO:0000259" key="12">
    <source>
        <dbReference type="PROSITE" id="PS51263"/>
    </source>
</evidence>
<organism evidence="13 14">
    <name type="scientific">Arxiozyma heterogenica</name>
    <dbReference type="NCBI Taxonomy" id="278026"/>
    <lineage>
        <taxon>Eukaryota</taxon>
        <taxon>Fungi</taxon>
        <taxon>Dikarya</taxon>
        <taxon>Ascomycota</taxon>
        <taxon>Saccharomycotina</taxon>
        <taxon>Saccharomycetes</taxon>
        <taxon>Saccharomycetales</taxon>
        <taxon>Saccharomycetaceae</taxon>
        <taxon>Arxiozyma</taxon>
    </lineage>
</organism>
<keyword evidence="3 9" id="KW-0728">SH3 domain</keyword>
<evidence type="ECO:0000256" key="2">
    <source>
        <dbReference type="ARBA" id="ARBA00004589"/>
    </source>
</evidence>
<dbReference type="Pfam" id="PF00018">
    <property type="entry name" value="SH3_1"/>
    <property type="match status" value="1"/>
</dbReference>
<dbReference type="SMART" id="SM00326">
    <property type="entry name" value="SH3"/>
    <property type="match status" value="1"/>
</dbReference>
<feature type="region of interest" description="Disordered" evidence="10">
    <location>
        <begin position="371"/>
        <end position="549"/>
    </location>
</feature>
<keyword evidence="5" id="KW-0336">GPI-anchor</keyword>
<dbReference type="Gene3D" id="2.30.30.40">
    <property type="entry name" value="SH3 Domains"/>
    <property type="match status" value="1"/>
</dbReference>
<evidence type="ECO:0000256" key="6">
    <source>
        <dbReference type="ARBA" id="ARBA00022729"/>
    </source>
</evidence>
<accession>A0AAN8A804</accession>
<proteinExistence type="predicted"/>
<keyword evidence="7" id="KW-0325">Glycoprotein</keyword>
<dbReference type="InterPro" id="IPR036028">
    <property type="entry name" value="SH3-like_dom_sf"/>
</dbReference>
<evidence type="ECO:0000259" key="11">
    <source>
        <dbReference type="PROSITE" id="PS50002"/>
    </source>
</evidence>
<dbReference type="Pfam" id="PF00241">
    <property type="entry name" value="Cofilin_ADF"/>
    <property type="match status" value="1"/>
</dbReference>
<dbReference type="PANTHER" id="PTHR10829:SF25">
    <property type="entry name" value="DREBRIN-LIKE PROTEIN"/>
    <property type="match status" value="1"/>
</dbReference>
<dbReference type="EMBL" id="JAWIZZ010000031">
    <property type="protein sequence ID" value="KAK5781757.1"/>
    <property type="molecule type" value="Genomic_DNA"/>
</dbReference>
<evidence type="ECO:0000256" key="7">
    <source>
        <dbReference type="ARBA" id="ARBA00023180"/>
    </source>
</evidence>
<evidence type="ECO:0000256" key="3">
    <source>
        <dbReference type="ARBA" id="ARBA00022443"/>
    </source>
</evidence>
<keyword evidence="8" id="KW-0449">Lipoprotein</keyword>
<evidence type="ECO:0000256" key="5">
    <source>
        <dbReference type="ARBA" id="ARBA00022622"/>
    </source>
</evidence>
<feature type="region of interest" description="Disordered" evidence="10">
    <location>
        <begin position="181"/>
        <end position="240"/>
    </location>
</feature>
<evidence type="ECO:0000256" key="1">
    <source>
        <dbReference type="ARBA" id="ARBA00004496"/>
    </source>
</evidence>
<feature type="compositionally biased region" description="Low complexity" evidence="10">
    <location>
        <begin position="337"/>
        <end position="352"/>
    </location>
</feature>
<dbReference type="SUPFAM" id="SSF50044">
    <property type="entry name" value="SH3-domain"/>
    <property type="match status" value="1"/>
</dbReference>
<dbReference type="GO" id="GO:0051015">
    <property type="term" value="F:actin filament binding"/>
    <property type="evidence" value="ECO:0007669"/>
    <property type="project" value="TreeGrafter"/>
</dbReference>
<dbReference type="InterPro" id="IPR025928">
    <property type="entry name" value="Flocculin_t3_rpt"/>
</dbReference>
<dbReference type="Proteomes" id="UP001306508">
    <property type="component" value="Unassembled WGS sequence"/>
</dbReference>
<evidence type="ECO:0000313" key="13">
    <source>
        <dbReference type="EMBL" id="KAK5781757.1"/>
    </source>
</evidence>
<keyword evidence="5" id="KW-0472">Membrane</keyword>
<dbReference type="GO" id="GO:0098552">
    <property type="term" value="C:side of membrane"/>
    <property type="evidence" value="ECO:0007669"/>
    <property type="project" value="UniProtKB-KW"/>
</dbReference>
<evidence type="ECO:0000256" key="9">
    <source>
        <dbReference type="PROSITE-ProRule" id="PRU00192"/>
    </source>
</evidence>
<gene>
    <name evidence="13" type="ORF">RI543_000943</name>
</gene>
<dbReference type="Pfam" id="PF13928">
    <property type="entry name" value="Flocculin_t3"/>
    <property type="match status" value="2"/>
</dbReference>